<dbReference type="Proteomes" id="UP000663860">
    <property type="component" value="Unassembled WGS sequence"/>
</dbReference>
<dbReference type="EMBL" id="CAJNOE010000051">
    <property type="protein sequence ID" value="CAF0816256.1"/>
    <property type="molecule type" value="Genomic_DNA"/>
</dbReference>
<dbReference type="InterPro" id="IPR050952">
    <property type="entry name" value="TRIM-NHL_E3_ligases"/>
</dbReference>
<comment type="caution">
    <text evidence="4">The sequence shown here is derived from an EMBL/GenBank/DDBJ whole genome shotgun (WGS) entry which is preliminary data.</text>
</comment>
<name>A0A818XP04_9BILA</name>
<dbReference type="PROSITE" id="PS51125">
    <property type="entry name" value="NHL"/>
    <property type="match status" value="1"/>
</dbReference>
<keyword evidence="1" id="KW-0677">Repeat</keyword>
<dbReference type="InterPro" id="IPR001258">
    <property type="entry name" value="NHL_repeat"/>
</dbReference>
<protein>
    <submittedName>
        <fullName evidence="4">Uncharacterized protein</fullName>
    </submittedName>
</protein>
<accession>A0A818XP04</accession>
<organism evidence="4 5">
    <name type="scientific">Adineta steineri</name>
    <dbReference type="NCBI Taxonomy" id="433720"/>
    <lineage>
        <taxon>Eukaryota</taxon>
        <taxon>Metazoa</taxon>
        <taxon>Spiralia</taxon>
        <taxon>Gnathifera</taxon>
        <taxon>Rotifera</taxon>
        <taxon>Eurotatoria</taxon>
        <taxon>Bdelloidea</taxon>
        <taxon>Adinetida</taxon>
        <taxon>Adinetidae</taxon>
        <taxon>Adineta</taxon>
    </lineage>
</organism>
<dbReference type="PANTHER" id="PTHR24104">
    <property type="entry name" value="E3 UBIQUITIN-PROTEIN LIGASE NHLRC1-RELATED"/>
    <property type="match status" value="1"/>
</dbReference>
<dbReference type="GO" id="GO:0061630">
    <property type="term" value="F:ubiquitin protein ligase activity"/>
    <property type="evidence" value="ECO:0007669"/>
    <property type="project" value="TreeGrafter"/>
</dbReference>
<proteinExistence type="predicted"/>
<evidence type="ECO:0000313" key="5">
    <source>
        <dbReference type="Proteomes" id="UP000663868"/>
    </source>
</evidence>
<dbReference type="AlphaFoldDB" id="A0A818XP04"/>
<feature type="repeat" description="NHL" evidence="2">
    <location>
        <begin position="99"/>
        <end position="135"/>
    </location>
</feature>
<evidence type="ECO:0000256" key="2">
    <source>
        <dbReference type="PROSITE-ProRule" id="PRU00504"/>
    </source>
</evidence>
<dbReference type="Proteomes" id="UP000663868">
    <property type="component" value="Unassembled WGS sequence"/>
</dbReference>
<gene>
    <name evidence="3" type="ORF">IZO911_LOCUS7743</name>
    <name evidence="4" type="ORF">KXQ929_LOCUS13704</name>
</gene>
<evidence type="ECO:0000256" key="1">
    <source>
        <dbReference type="ARBA" id="ARBA00022737"/>
    </source>
</evidence>
<dbReference type="GO" id="GO:0000209">
    <property type="term" value="P:protein polyubiquitination"/>
    <property type="evidence" value="ECO:0007669"/>
    <property type="project" value="TreeGrafter"/>
</dbReference>
<sequence length="136" mass="14857">MGEYNKGTVVVGGNGKGNQLNQLNFPGFIFVDEGQSVYVSDRQNHRVMKWRKGAKEGRVVAGGNGEGRNLNQLSSPEGLLVDNLGKEEGEVVAGGNGQGNQTHQLNRPMGLSFDSEGNLYVVDSWNHRIEKFEIIL</sequence>
<dbReference type="Pfam" id="PF01436">
    <property type="entry name" value="NHL"/>
    <property type="match status" value="1"/>
</dbReference>
<dbReference type="EMBL" id="CAJOBB010000741">
    <property type="protein sequence ID" value="CAF3741805.1"/>
    <property type="molecule type" value="Genomic_DNA"/>
</dbReference>
<dbReference type="GO" id="GO:0043161">
    <property type="term" value="P:proteasome-mediated ubiquitin-dependent protein catabolic process"/>
    <property type="evidence" value="ECO:0007669"/>
    <property type="project" value="TreeGrafter"/>
</dbReference>
<dbReference type="InterPro" id="IPR011042">
    <property type="entry name" value="6-blade_b-propeller_TolB-like"/>
</dbReference>
<dbReference type="Gene3D" id="2.120.10.30">
    <property type="entry name" value="TolB, C-terminal domain"/>
    <property type="match status" value="2"/>
</dbReference>
<dbReference type="SUPFAM" id="SSF101898">
    <property type="entry name" value="NHL repeat"/>
    <property type="match status" value="1"/>
</dbReference>
<dbReference type="GO" id="GO:0008270">
    <property type="term" value="F:zinc ion binding"/>
    <property type="evidence" value="ECO:0007669"/>
    <property type="project" value="UniProtKB-KW"/>
</dbReference>
<evidence type="ECO:0000313" key="4">
    <source>
        <dbReference type="EMBL" id="CAF3741805.1"/>
    </source>
</evidence>
<evidence type="ECO:0000313" key="3">
    <source>
        <dbReference type="EMBL" id="CAF0816256.1"/>
    </source>
</evidence>
<reference evidence="4" key="1">
    <citation type="submission" date="2021-02" db="EMBL/GenBank/DDBJ databases">
        <authorList>
            <person name="Nowell W R."/>
        </authorList>
    </citation>
    <scope>NUCLEOTIDE SEQUENCE</scope>
</reference>
<dbReference type="PANTHER" id="PTHR24104:SF25">
    <property type="entry name" value="PROTEIN LIN-41"/>
    <property type="match status" value="1"/>
</dbReference>